<feature type="transmembrane region" description="Helical" evidence="1">
    <location>
        <begin position="30"/>
        <end position="50"/>
    </location>
</feature>
<keyword evidence="1" id="KW-0472">Membrane</keyword>
<name>A0AAD5VS64_9AGAR</name>
<keyword evidence="1" id="KW-0812">Transmembrane</keyword>
<organism evidence="2 3">
    <name type="scientific">Leucocoprinus birnbaumii</name>
    <dbReference type="NCBI Taxonomy" id="56174"/>
    <lineage>
        <taxon>Eukaryota</taxon>
        <taxon>Fungi</taxon>
        <taxon>Dikarya</taxon>
        <taxon>Basidiomycota</taxon>
        <taxon>Agaricomycotina</taxon>
        <taxon>Agaricomycetes</taxon>
        <taxon>Agaricomycetidae</taxon>
        <taxon>Agaricales</taxon>
        <taxon>Agaricineae</taxon>
        <taxon>Agaricaceae</taxon>
        <taxon>Leucocoprinus</taxon>
    </lineage>
</organism>
<proteinExistence type="predicted"/>
<evidence type="ECO:0000256" key="1">
    <source>
        <dbReference type="SAM" id="Phobius"/>
    </source>
</evidence>
<reference evidence="2" key="1">
    <citation type="submission" date="2022-07" db="EMBL/GenBank/DDBJ databases">
        <title>Genome Sequence of Leucocoprinus birnbaumii.</title>
        <authorList>
            <person name="Buettner E."/>
        </authorList>
    </citation>
    <scope>NUCLEOTIDE SEQUENCE</scope>
    <source>
        <strain evidence="2">VT141</strain>
    </source>
</reference>
<comment type="caution">
    <text evidence="2">The sequence shown here is derived from an EMBL/GenBank/DDBJ whole genome shotgun (WGS) entry which is preliminary data.</text>
</comment>
<evidence type="ECO:0000313" key="3">
    <source>
        <dbReference type="Proteomes" id="UP001213000"/>
    </source>
</evidence>
<accession>A0AAD5VS64</accession>
<dbReference type="EMBL" id="JANIEX010000503">
    <property type="protein sequence ID" value="KAJ3566232.1"/>
    <property type="molecule type" value="Genomic_DNA"/>
</dbReference>
<protein>
    <submittedName>
        <fullName evidence="2">Uncharacterized protein</fullName>
    </submittedName>
</protein>
<keyword evidence="1" id="KW-1133">Transmembrane helix</keyword>
<dbReference type="AlphaFoldDB" id="A0AAD5VS64"/>
<evidence type="ECO:0000313" key="2">
    <source>
        <dbReference type="EMBL" id="KAJ3566232.1"/>
    </source>
</evidence>
<sequence>MSGNGNAADLDYSLVETNSPVDLNTTDNNVFVSVTALMALILILSVVFLAHELNARLSEPVSRPISHSSPSSSSTYPTVCQPNYPGLLASQSRIACQSHMLPGGALLDNMNNLAIDLLVSNTGVISDKAINNLADITAAIVLDDVNHVARDLNKLIVRLRGTTNRFISEDFLHLQILRQRTNHPTLSLNSIVNATSREAELLKADAILALDAANKLVDRCMEMRRFVCPSVVEGDEASKTCAQALIQLDFLARHFSGRLEDFVALLASEERELKQLRCNHVAEDIDLVTMESYILTLELGIPELHRCSA</sequence>
<keyword evidence="3" id="KW-1185">Reference proteome</keyword>
<dbReference type="Proteomes" id="UP001213000">
    <property type="component" value="Unassembled WGS sequence"/>
</dbReference>
<gene>
    <name evidence="2" type="ORF">NP233_g7131</name>
</gene>